<dbReference type="CDD" id="cd02340">
    <property type="entry name" value="ZZ_NBR1_like"/>
    <property type="match status" value="1"/>
</dbReference>
<evidence type="ECO:0000256" key="2">
    <source>
        <dbReference type="ARBA" id="ARBA00022771"/>
    </source>
</evidence>
<evidence type="ECO:0000259" key="6">
    <source>
        <dbReference type="PROSITE" id="PS50135"/>
    </source>
</evidence>
<dbReference type="GO" id="GO:0000423">
    <property type="term" value="P:mitophagy"/>
    <property type="evidence" value="ECO:0007669"/>
    <property type="project" value="TreeGrafter"/>
</dbReference>
<dbReference type="InterPro" id="IPR053793">
    <property type="entry name" value="PB1-like"/>
</dbReference>
<feature type="domain" description="PB1" evidence="7">
    <location>
        <begin position="17"/>
        <end position="93"/>
    </location>
</feature>
<dbReference type="GO" id="GO:0005080">
    <property type="term" value="F:protein kinase C binding"/>
    <property type="evidence" value="ECO:0007669"/>
    <property type="project" value="TreeGrafter"/>
</dbReference>
<dbReference type="PANTHER" id="PTHR15090:SF0">
    <property type="entry name" value="SEQUESTOSOME-1"/>
    <property type="match status" value="1"/>
</dbReference>
<dbReference type="Pfam" id="PF00569">
    <property type="entry name" value="ZZ"/>
    <property type="match status" value="1"/>
</dbReference>
<comment type="caution">
    <text evidence="8">The sequence shown here is derived from an EMBL/GenBank/DDBJ whole genome shotgun (WGS) entry which is preliminary data.</text>
</comment>
<dbReference type="PROSITE" id="PS01357">
    <property type="entry name" value="ZF_ZZ_1"/>
    <property type="match status" value="1"/>
</dbReference>
<dbReference type="PANTHER" id="PTHR15090">
    <property type="entry name" value="SEQUESTOSOME 1-RELATED"/>
    <property type="match status" value="1"/>
</dbReference>
<keyword evidence="1" id="KW-0479">Metal-binding</keyword>
<organism evidence="8 9">
    <name type="scientific">Sanghuangporus baumii</name>
    <name type="common">Phellinus baumii</name>
    <dbReference type="NCBI Taxonomy" id="108892"/>
    <lineage>
        <taxon>Eukaryota</taxon>
        <taxon>Fungi</taxon>
        <taxon>Dikarya</taxon>
        <taxon>Basidiomycota</taxon>
        <taxon>Agaricomycotina</taxon>
        <taxon>Agaricomycetes</taxon>
        <taxon>Hymenochaetales</taxon>
        <taxon>Hymenochaetaceae</taxon>
        <taxon>Sanghuangporus</taxon>
    </lineage>
</organism>
<name>A0A9Q5HZ10_SANBA</name>
<dbReference type="SUPFAM" id="SSF57850">
    <property type="entry name" value="RING/U-box"/>
    <property type="match status" value="2"/>
</dbReference>
<dbReference type="Gene3D" id="3.30.60.90">
    <property type="match status" value="2"/>
</dbReference>
<gene>
    <name evidence="8" type="ORF">A7U60_g4211</name>
</gene>
<evidence type="ECO:0000256" key="4">
    <source>
        <dbReference type="PROSITE-ProRule" id="PRU00228"/>
    </source>
</evidence>
<evidence type="ECO:0008006" key="10">
    <source>
        <dbReference type="Google" id="ProtNLM"/>
    </source>
</evidence>
<feature type="region of interest" description="Disordered" evidence="5">
    <location>
        <begin position="348"/>
        <end position="406"/>
    </location>
</feature>
<dbReference type="SMART" id="SM00666">
    <property type="entry name" value="PB1"/>
    <property type="match status" value="1"/>
</dbReference>
<dbReference type="OrthoDB" id="661148at2759"/>
<dbReference type="SUPFAM" id="SSF54277">
    <property type="entry name" value="CAD &amp; PB1 domains"/>
    <property type="match status" value="1"/>
</dbReference>
<sequence length="960" mass="104436">MSFSDVGSTMSVRPDRPLIVKATFDRYNKRITFSSARNCSYDLLRSKVEQSFSLQAFSFSIAYKDDDGEVTDITSDVDLTEAISYFQAGVDDLPVSSAASILSGRSFGSRRITLKVFVTVDYDGPSLSDTSSLVSLDEYKNRNGSGSSLSLSFSGGSQVEPDDDSVTVSSRDTGGMLIVNRKPAKTVVKSSGGGSGSTVQVEESHSVSAGGSELDTSAFMDRYPADPSAVFERLKLSDSSDSSDFSAQWLRDQKSRNNINGILPHESVSDGSSLSVPEDDFDAHSPFDGDLALQQDNGKFYYTYTSGSSSAASAAHDDASISEGDIRRFSEQSANMRWLASQETLIHPQAQQKQRQNQNQMPKPQPQPQPQKSSPSSSSAASSSSRKPPMYSANSDPLPRSSGYIADDVPPEVLQFITETPQPPAALTDCSACGVKLDTFRYVCSTCGEKTPRVDVGVLAEIDMNVDINGLGKGKARGDSASESGSSIDPFSDRYAYPPMKHRTNKPTKPSFFRPLPALPLSQKSYGVLPASTSSSTTLAGDSGGFELCASCIETAGVMHALQGSTASDGSSTHPNEPSSPSDEQLTLSALRRAAPRQKGKFRHAYLEKLWSAVGWRDVEQDDTGECTICNSKLLDGQRYNQVHEIHPSHAFLDVPQKRLVEDEQQALRNRNETDLELLTPFGDDVSEDESLVHIGVKCAHCMLDIIGARFHCAICESVDICQNCEAAGLPGNLDADDGGHNSSHIMIKIPIPLNSNKVQTASRRARQLWQGRDAPNVQRSLADSLNDADGMTVIGSNGRGHNGAPSHSRALSRNGECSNCEPRSYLLHDPMHIFFKLTRPVNRPIESQFPILPVLYKHPAGPRPGETLNSSHPKAYLSSLHHHAALCDHCMERISGEWFRCVYCPKDLCDVCEGLNAHNPTHFFYVFKAPVDMQIFRIVAELDNPNGSPPVLKYPVYYS</sequence>
<dbReference type="Gene3D" id="3.10.20.90">
    <property type="entry name" value="Phosphatidylinositol 3-kinase Catalytic Subunit, Chain A, domain 1"/>
    <property type="match status" value="1"/>
</dbReference>
<feature type="compositionally biased region" description="Low complexity" evidence="5">
    <location>
        <begin position="348"/>
        <end position="362"/>
    </location>
</feature>
<dbReference type="PROSITE" id="PS51745">
    <property type="entry name" value="PB1"/>
    <property type="match status" value="1"/>
</dbReference>
<reference evidence="8" key="1">
    <citation type="submission" date="2016-06" db="EMBL/GenBank/DDBJ databases">
        <title>Draft Genome sequence of the fungus Inonotus baumii.</title>
        <authorList>
            <person name="Zhu H."/>
            <person name="Lin W."/>
        </authorList>
    </citation>
    <scope>NUCLEOTIDE SEQUENCE</scope>
    <source>
        <strain evidence="8">821</strain>
    </source>
</reference>
<dbReference type="GO" id="GO:0016235">
    <property type="term" value="C:aggresome"/>
    <property type="evidence" value="ECO:0007669"/>
    <property type="project" value="TreeGrafter"/>
</dbReference>
<dbReference type="GO" id="GO:0070530">
    <property type="term" value="F:K63-linked polyubiquitin modification-dependent protein binding"/>
    <property type="evidence" value="ECO:0007669"/>
    <property type="project" value="TreeGrafter"/>
</dbReference>
<proteinExistence type="predicted"/>
<feature type="region of interest" description="Disordered" evidence="5">
    <location>
        <begin position="257"/>
        <end position="290"/>
    </location>
</feature>
<feature type="compositionally biased region" description="Low complexity" evidence="5">
    <location>
        <begin position="144"/>
        <end position="157"/>
    </location>
</feature>
<feature type="compositionally biased region" description="Low complexity" evidence="5">
    <location>
        <begin position="370"/>
        <end position="390"/>
    </location>
</feature>
<feature type="domain" description="ZZ-type" evidence="6">
    <location>
        <begin position="694"/>
        <end position="755"/>
    </location>
</feature>
<dbReference type="InterPro" id="IPR052260">
    <property type="entry name" value="Autophagy_Rcpt_SigReg"/>
</dbReference>
<dbReference type="EMBL" id="LNZH02000175">
    <property type="protein sequence ID" value="OCB88613.1"/>
    <property type="molecule type" value="Genomic_DNA"/>
</dbReference>
<protein>
    <recommendedName>
        <fullName evidence="10">ZZ-type domain-containing protein</fullName>
    </recommendedName>
</protein>
<dbReference type="AlphaFoldDB" id="A0A9Q5HZ10"/>
<dbReference type="GO" id="GO:0035973">
    <property type="term" value="P:aggrephagy"/>
    <property type="evidence" value="ECO:0007669"/>
    <property type="project" value="TreeGrafter"/>
</dbReference>
<dbReference type="GO" id="GO:0044753">
    <property type="term" value="C:amphisome"/>
    <property type="evidence" value="ECO:0007669"/>
    <property type="project" value="TreeGrafter"/>
</dbReference>
<evidence type="ECO:0000256" key="5">
    <source>
        <dbReference type="SAM" id="MobiDB-lite"/>
    </source>
</evidence>
<feature type="compositionally biased region" description="Polar residues" evidence="5">
    <location>
        <begin position="198"/>
        <end position="209"/>
    </location>
</feature>
<evidence type="ECO:0000313" key="9">
    <source>
        <dbReference type="Proteomes" id="UP000757232"/>
    </source>
</evidence>
<keyword evidence="3" id="KW-0862">Zinc</keyword>
<dbReference type="GO" id="GO:0008270">
    <property type="term" value="F:zinc ion binding"/>
    <property type="evidence" value="ECO:0007669"/>
    <property type="project" value="UniProtKB-KW"/>
</dbReference>
<dbReference type="Proteomes" id="UP000757232">
    <property type="component" value="Unassembled WGS sequence"/>
</dbReference>
<feature type="region of interest" description="Disordered" evidence="5">
    <location>
        <begin position="564"/>
        <end position="586"/>
    </location>
</feature>
<dbReference type="Pfam" id="PF00564">
    <property type="entry name" value="PB1"/>
    <property type="match status" value="1"/>
</dbReference>
<dbReference type="InterPro" id="IPR043145">
    <property type="entry name" value="Znf_ZZ_sf"/>
</dbReference>
<dbReference type="PROSITE" id="PS50135">
    <property type="entry name" value="ZF_ZZ_2"/>
    <property type="match status" value="1"/>
</dbReference>
<feature type="region of interest" description="Disordered" evidence="5">
    <location>
        <begin position="187"/>
        <end position="212"/>
    </location>
</feature>
<feature type="region of interest" description="Disordered" evidence="5">
    <location>
        <begin position="473"/>
        <end position="497"/>
    </location>
</feature>
<evidence type="ECO:0000256" key="3">
    <source>
        <dbReference type="ARBA" id="ARBA00022833"/>
    </source>
</evidence>
<evidence type="ECO:0000313" key="8">
    <source>
        <dbReference type="EMBL" id="OCB88613.1"/>
    </source>
</evidence>
<keyword evidence="2 4" id="KW-0863">Zinc-finger</keyword>
<dbReference type="GO" id="GO:0007032">
    <property type="term" value="P:endosome organization"/>
    <property type="evidence" value="ECO:0007669"/>
    <property type="project" value="TreeGrafter"/>
</dbReference>
<keyword evidence="9" id="KW-1185">Reference proteome</keyword>
<dbReference type="InterPro" id="IPR000270">
    <property type="entry name" value="PB1_dom"/>
</dbReference>
<evidence type="ECO:0000259" key="7">
    <source>
        <dbReference type="PROSITE" id="PS51745"/>
    </source>
</evidence>
<dbReference type="InterPro" id="IPR000433">
    <property type="entry name" value="Znf_ZZ"/>
</dbReference>
<evidence type="ECO:0000256" key="1">
    <source>
        <dbReference type="ARBA" id="ARBA00022723"/>
    </source>
</evidence>
<accession>A0A9Q5HZ10</accession>
<dbReference type="SMART" id="SM00291">
    <property type="entry name" value="ZnF_ZZ"/>
    <property type="match status" value="2"/>
</dbReference>
<feature type="region of interest" description="Disordered" evidence="5">
    <location>
        <begin position="143"/>
        <end position="169"/>
    </location>
</feature>